<dbReference type="EMBL" id="RYFG02000088">
    <property type="protein sequence ID" value="TRW95617.1"/>
    <property type="molecule type" value="Genomic_DNA"/>
</dbReference>
<dbReference type="InterPro" id="IPR011990">
    <property type="entry name" value="TPR-like_helical_dom_sf"/>
</dbReference>
<evidence type="ECO:0008006" key="3">
    <source>
        <dbReference type="Google" id="ProtNLM"/>
    </source>
</evidence>
<reference evidence="1 2" key="1">
    <citation type="journal article" date="2019" name="Antonie Van Leeuwenhoek">
        <title>Description of 'Ca. Methylobacter oryzae' KRF1, a novel species from the environmentally important Methylobacter clade 2.</title>
        <authorList>
            <person name="Khatri K."/>
            <person name="Mohite J.A."/>
            <person name="Pandit P.S."/>
            <person name="Bahulikar R."/>
            <person name="Rahalkar M.C."/>
        </authorList>
    </citation>
    <scope>NUCLEOTIDE SEQUENCE [LARGE SCALE GENOMIC DNA]</scope>
    <source>
        <strain evidence="1 2">KRF1</strain>
    </source>
</reference>
<dbReference type="SUPFAM" id="SSF48452">
    <property type="entry name" value="TPR-like"/>
    <property type="match status" value="1"/>
</dbReference>
<comment type="caution">
    <text evidence="1">The sequence shown here is derived from an EMBL/GenBank/DDBJ whole genome shotgun (WGS) entry which is preliminary data.</text>
</comment>
<organism evidence="1 2">
    <name type="scientific">Candidatus Methylobacter oryzae</name>
    <dbReference type="NCBI Taxonomy" id="2497749"/>
    <lineage>
        <taxon>Bacteria</taxon>
        <taxon>Pseudomonadati</taxon>
        <taxon>Pseudomonadota</taxon>
        <taxon>Gammaproteobacteria</taxon>
        <taxon>Methylococcales</taxon>
        <taxon>Methylococcaceae</taxon>
        <taxon>Methylobacter</taxon>
    </lineage>
</organism>
<sequence>MRKFYDGLMLRKILLNRFDTFNMIEGLWVVAERLYQDEVRTQNIKKNEKMRLYVNENRHPPFLLRALTLGEFINNHFHEILDDTDGFSELRRSIIEEERDEPSFESSCSLNSPSLHLPVKTSVNTELLYLDTLLSRGYGALAVAYYQSNFKYLPSTSVSDRIKLKLRFAEGLNLTGNVDEAKEILVKEVEPYIFSALVPPSVGFDYLYASSRVGHPSRLEHGEVLQYSGDESPTASLLSNWKMLMETWGASERPTDIARASLEKIGLRAAEIMLIGNLWTRYIEGPKLSAQPCEQGKQLFQLASFQAQSEQYHSMRASSLAGVSALKVCKDFTLDMAELVNEAVSNLIEHLADLAEEDESVKALSELADIQLQILNTVDATDALNIPAENTKVASLIINTSVFLIKVGGYQKAEKLLRTCLAKCVDKINSPTNYYNTLSLLSLAITAQKGSLEAVSLAEEAIQRWVDYQGAGKDKDYKDLLVRYSAALYGAGKKDDAKHIMNSWVKSLKNLQQPVDICSWNIPINSQIYTPCDLLQDVSNLPEDLRYKARPEQFMMEKSLGMRNSE</sequence>
<dbReference type="Proteomes" id="UP000733744">
    <property type="component" value="Unassembled WGS sequence"/>
</dbReference>
<evidence type="ECO:0000313" key="2">
    <source>
        <dbReference type="Proteomes" id="UP000733744"/>
    </source>
</evidence>
<name>A0ABY3CAZ5_9GAMM</name>
<keyword evidence="2" id="KW-1185">Reference proteome</keyword>
<evidence type="ECO:0000313" key="1">
    <source>
        <dbReference type="EMBL" id="TRW95617.1"/>
    </source>
</evidence>
<accession>A0ABY3CAZ5</accession>
<gene>
    <name evidence="1" type="ORF">EKO24_009815</name>
</gene>
<protein>
    <recommendedName>
        <fullName evidence="3">Tetratricopeptide repeat protein</fullName>
    </recommendedName>
</protein>
<proteinExistence type="predicted"/>
<dbReference type="RefSeq" id="WP_127029150.1">
    <property type="nucleotide sequence ID" value="NZ_RYFG02000088.1"/>
</dbReference>